<accession>A0ABS5HCE7</accession>
<organism evidence="2 3">
    <name type="scientific">Marinomonas vulgaris</name>
    <dbReference type="NCBI Taxonomy" id="2823372"/>
    <lineage>
        <taxon>Bacteria</taxon>
        <taxon>Pseudomonadati</taxon>
        <taxon>Pseudomonadota</taxon>
        <taxon>Gammaproteobacteria</taxon>
        <taxon>Oceanospirillales</taxon>
        <taxon>Oceanospirillaceae</taxon>
        <taxon>Marinomonas</taxon>
    </lineage>
</organism>
<sequence>MNGLNFSDAKKILSDALGKLGFSYDSRSIVLQNWEGITKEIERCALWKQAGLMKMVNRMKNRMNGAGWGAATAGRLLYRIYLLSAWYNKSKYL</sequence>
<reference evidence="2 3" key="1">
    <citation type="submission" date="2021-04" db="EMBL/GenBank/DDBJ databases">
        <authorList>
            <person name="Sun C."/>
        </authorList>
    </citation>
    <scope>NUCLEOTIDE SEQUENCE [LARGE SCALE GENOMIC DNA]</scope>
    <source>
        <strain evidence="2 3">A79</strain>
    </source>
</reference>
<keyword evidence="3" id="KW-1185">Reference proteome</keyword>
<name>A0ABS5HCE7_9GAMM</name>
<comment type="caution">
    <text evidence="2">The sequence shown here is derived from an EMBL/GenBank/DDBJ whole genome shotgun (WGS) entry which is preliminary data.</text>
</comment>
<evidence type="ECO:0000313" key="2">
    <source>
        <dbReference type="EMBL" id="MBR7889326.1"/>
    </source>
</evidence>
<dbReference type="EMBL" id="JAGSSV010000011">
    <property type="protein sequence ID" value="MBR7889326.1"/>
    <property type="molecule type" value="Genomic_DNA"/>
</dbReference>
<feature type="transmembrane region" description="Helical" evidence="1">
    <location>
        <begin position="65"/>
        <end position="87"/>
    </location>
</feature>
<protein>
    <submittedName>
        <fullName evidence="2">Uncharacterized protein</fullName>
    </submittedName>
</protein>
<dbReference type="RefSeq" id="WP_211536668.1">
    <property type="nucleotide sequence ID" value="NZ_JAGSSV010000011.1"/>
</dbReference>
<proteinExistence type="predicted"/>
<keyword evidence="1" id="KW-0812">Transmembrane</keyword>
<reference evidence="3" key="2">
    <citation type="submission" date="2023-07" db="EMBL/GenBank/DDBJ databases">
        <title>Marinomonas vulgaris A79, complete genome.</title>
        <authorList>
            <person name="Ying J.-J."/>
        </authorList>
    </citation>
    <scope>NUCLEOTIDE SEQUENCE [LARGE SCALE GENOMIC DNA]</scope>
    <source>
        <strain evidence="3">A79</strain>
    </source>
</reference>
<evidence type="ECO:0000256" key="1">
    <source>
        <dbReference type="SAM" id="Phobius"/>
    </source>
</evidence>
<dbReference type="Proteomes" id="UP000679722">
    <property type="component" value="Unassembled WGS sequence"/>
</dbReference>
<evidence type="ECO:0000313" key="3">
    <source>
        <dbReference type="Proteomes" id="UP000679722"/>
    </source>
</evidence>
<keyword evidence="1" id="KW-1133">Transmembrane helix</keyword>
<gene>
    <name evidence="2" type="ORF">J9B83_10265</name>
</gene>
<keyword evidence="1" id="KW-0472">Membrane</keyword>